<organism evidence="1 2">
    <name type="scientific">Antarcticirhabdus aurantiaca</name>
    <dbReference type="NCBI Taxonomy" id="2606717"/>
    <lineage>
        <taxon>Bacteria</taxon>
        <taxon>Pseudomonadati</taxon>
        <taxon>Pseudomonadota</taxon>
        <taxon>Alphaproteobacteria</taxon>
        <taxon>Hyphomicrobiales</taxon>
        <taxon>Aurantimonadaceae</taxon>
        <taxon>Antarcticirhabdus</taxon>
    </lineage>
</organism>
<protein>
    <submittedName>
        <fullName evidence="1">Curli-like amyloid fiber formation chaperone CsgH</fullName>
    </submittedName>
</protein>
<evidence type="ECO:0000313" key="1">
    <source>
        <dbReference type="EMBL" id="WAJ29875.1"/>
    </source>
</evidence>
<gene>
    <name evidence="1" type="primary">csgH</name>
    <name evidence="1" type="ORF">OXU80_06555</name>
</gene>
<name>A0ACD4NSD6_9HYPH</name>
<reference evidence="1" key="1">
    <citation type="submission" date="2022-11" db="EMBL/GenBank/DDBJ databases">
        <title>beta-Carotene-producing bacterium, Jeongeuplla avenae sp. nov., alleviates the salt stress of Arabidopsis seedlings.</title>
        <authorList>
            <person name="Jiang L."/>
            <person name="Lee J."/>
        </authorList>
    </citation>
    <scope>NUCLEOTIDE SEQUENCE</scope>
    <source>
        <strain evidence="1">DY_R2A_6</strain>
    </source>
</reference>
<keyword evidence="2" id="KW-1185">Reference proteome</keyword>
<sequence length="136" mass="13858">MLRRSLVLALAVSCAALAGGALATSGTDPVPARPQAQSAERGTVPLTCEVRQSRADGLLKLDALVRGAKSVSGDYRFAVTSRSDGGASRSAQNGTFDLKPKEEAVLGTIGLDAAAAFEAKLTLTLPEGDVVCEAEG</sequence>
<dbReference type="EMBL" id="CP113520">
    <property type="protein sequence ID" value="WAJ29875.1"/>
    <property type="molecule type" value="Genomic_DNA"/>
</dbReference>
<accession>A0ACD4NSD6</accession>
<evidence type="ECO:0000313" key="2">
    <source>
        <dbReference type="Proteomes" id="UP001163223"/>
    </source>
</evidence>
<proteinExistence type="predicted"/>
<dbReference type="Proteomes" id="UP001163223">
    <property type="component" value="Chromosome"/>
</dbReference>